<dbReference type="GO" id="GO:0016491">
    <property type="term" value="F:oxidoreductase activity"/>
    <property type="evidence" value="ECO:0007669"/>
    <property type="project" value="UniProtKB-KW"/>
</dbReference>
<evidence type="ECO:0000313" key="3">
    <source>
        <dbReference type="Proteomes" id="UP001595909"/>
    </source>
</evidence>
<dbReference type="Gene3D" id="3.90.180.10">
    <property type="entry name" value="Medium-chain alcohol dehydrogenases, catalytic domain"/>
    <property type="match status" value="1"/>
</dbReference>
<reference evidence="3" key="1">
    <citation type="journal article" date="2019" name="Int. J. Syst. Evol. Microbiol.">
        <title>The Global Catalogue of Microorganisms (GCM) 10K type strain sequencing project: providing services to taxonomists for standard genome sequencing and annotation.</title>
        <authorList>
            <consortium name="The Broad Institute Genomics Platform"/>
            <consortium name="The Broad Institute Genome Sequencing Center for Infectious Disease"/>
            <person name="Wu L."/>
            <person name="Ma J."/>
        </authorList>
    </citation>
    <scope>NUCLEOTIDE SEQUENCE [LARGE SCALE GENOMIC DNA]</scope>
    <source>
        <strain evidence="3">CCUG 50347</strain>
    </source>
</reference>
<dbReference type="Pfam" id="PF08240">
    <property type="entry name" value="ADH_N"/>
    <property type="match status" value="1"/>
</dbReference>
<dbReference type="SUPFAM" id="SSF50129">
    <property type="entry name" value="GroES-like"/>
    <property type="match status" value="1"/>
</dbReference>
<sequence>MLSLVVKAHGGPEVLEIADLPEPELGAHDVRVRVAASAVNPIDLSTRSGRLGAAGLVSSAPRLGLGWDLAGEVDAVGPAVETVAVGEAVIGLRDVLVQPGAQAETVTVDESALAPAPRDWSWEERAALPLCGLTASGALEGARARTGDTVLVTGAAGAVGGFVLELARDRGISAVAAVRAGQEARARALGAQDVIVVPDEPGRLGVEVRRRWRGGVDAVVDTALTGIGAHEALRSGGTFVTLVRPFSPPPIRGTRVVVHEVAADGRALAGLSRIADLGRLTPRVTEVLPLARAADAHRLLEAGGLDGRVVLCP</sequence>
<dbReference type="InterPro" id="IPR011032">
    <property type="entry name" value="GroES-like_sf"/>
</dbReference>
<feature type="domain" description="Enoyl reductase (ER)" evidence="1">
    <location>
        <begin position="10"/>
        <end position="311"/>
    </location>
</feature>
<name>A0ABV9RCB4_9PSEU</name>
<dbReference type="InterPro" id="IPR052585">
    <property type="entry name" value="Lipid_raft_assoc_Zn_ADH"/>
</dbReference>
<keyword evidence="3" id="KW-1185">Reference proteome</keyword>
<dbReference type="InterPro" id="IPR013154">
    <property type="entry name" value="ADH-like_N"/>
</dbReference>
<dbReference type="SUPFAM" id="SSF51735">
    <property type="entry name" value="NAD(P)-binding Rossmann-fold domains"/>
    <property type="match status" value="1"/>
</dbReference>
<dbReference type="Pfam" id="PF13602">
    <property type="entry name" value="ADH_zinc_N_2"/>
    <property type="match status" value="1"/>
</dbReference>
<evidence type="ECO:0000313" key="2">
    <source>
        <dbReference type="EMBL" id="MFC4831836.1"/>
    </source>
</evidence>
<gene>
    <name evidence="2" type="ORF">ACFPEL_05380</name>
</gene>
<dbReference type="Gene3D" id="3.40.50.720">
    <property type="entry name" value="NAD(P)-binding Rossmann-like Domain"/>
    <property type="match status" value="1"/>
</dbReference>
<comment type="caution">
    <text evidence="2">The sequence shown here is derived from an EMBL/GenBank/DDBJ whole genome shotgun (WGS) entry which is preliminary data.</text>
</comment>
<dbReference type="EMBL" id="JBHSIM010000010">
    <property type="protein sequence ID" value="MFC4831836.1"/>
    <property type="molecule type" value="Genomic_DNA"/>
</dbReference>
<keyword evidence="2" id="KW-0560">Oxidoreductase</keyword>
<dbReference type="PANTHER" id="PTHR43482">
    <property type="entry name" value="PROTEIN AST1-RELATED"/>
    <property type="match status" value="1"/>
</dbReference>
<accession>A0ABV9RCB4</accession>
<evidence type="ECO:0000259" key="1">
    <source>
        <dbReference type="SMART" id="SM00829"/>
    </source>
</evidence>
<dbReference type="InterPro" id="IPR036291">
    <property type="entry name" value="NAD(P)-bd_dom_sf"/>
</dbReference>
<dbReference type="CDD" id="cd05289">
    <property type="entry name" value="MDR_like_2"/>
    <property type="match status" value="1"/>
</dbReference>
<organism evidence="2 3">
    <name type="scientific">Actinomycetospora chibensis</name>
    <dbReference type="NCBI Taxonomy" id="663606"/>
    <lineage>
        <taxon>Bacteria</taxon>
        <taxon>Bacillati</taxon>
        <taxon>Actinomycetota</taxon>
        <taxon>Actinomycetes</taxon>
        <taxon>Pseudonocardiales</taxon>
        <taxon>Pseudonocardiaceae</taxon>
        <taxon>Actinomycetospora</taxon>
    </lineage>
</organism>
<dbReference type="EC" id="1.-.-.-" evidence="2"/>
<dbReference type="Proteomes" id="UP001595909">
    <property type="component" value="Unassembled WGS sequence"/>
</dbReference>
<dbReference type="InterPro" id="IPR020843">
    <property type="entry name" value="ER"/>
</dbReference>
<protein>
    <submittedName>
        <fullName evidence="2">NADP-dependent oxidoreductase</fullName>
        <ecNumber evidence="2">1.-.-.-</ecNumber>
    </submittedName>
</protein>
<dbReference type="SMART" id="SM00829">
    <property type="entry name" value="PKS_ER"/>
    <property type="match status" value="1"/>
</dbReference>
<dbReference type="RefSeq" id="WP_274191870.1">
    <property type="nucleotide sequence ID" value="NZ_BAABHN010000010.1"/>
</dbReference>
<proteinExistence type="predicted"/>
<dbReference type="PANTHER" id="PTHR43482:SF1">
    <property type="entry name" value="PROTEIN AST1-RELATED"/>
    <property type="match status" value="1"/>
</dbReference>